<dbReference type="PROSITE" id="PS51379">
    <property type="entry name" value="4FE4S_FER_2"/>
    <property type="match status" value="2"/>
</dbReference>
<evidence type="ECO:0000256" key="2">
    <source>
        <dbReference type="ARBA" id="ARBA00022723"/>
    </source>
</evidence>
<dbReference type="GO" id="GO:0051539">
    <property type="term" value="F:4 iron, 4 sulfur cluster binding"/>
    <property type="evidence" value="ECO:0007669"/>
    <property type="project" value="UniProtKB-KW"/>
</dbReference>
<dbReference type="InterPro" id="IPR017896">
    <property type="entry name" value="4Fe4S_Fe-S-bd"/>
</dbReference>
<feature type="domain" description="4Fe-4S His(Cys)3-ligated-type" evidence="8">
    <location>
        <begin position="79"/>
        <end position="118"/>
    </location>
</feature>
<dbReference type="InterPro" id="IPR036010">
    <property type="entry name" value="2Fe-2S_ferredoxin-like_sf"/>
</dbReference>
<evidence type="ECO:0000259" key="7">
    <source>
        <dbReference type="PROSITE" id="PS51379"/>
    </source>
</evidence>
<dbReference type="Pfam" id="PF13510">
    <property type="entry name" value="Fer2_4"/>
    <property type="match status" value="1"/>
</dbReference>
<dbReference type="SMART" id="SM00929">
    <property type="entry name" value="NADH-G_4Fe-4S_3"/>
    <property type="match status" value="1"/>
</dbReference>
<dbReference type="InterPro" id="IPR019574">
    <property type="entry name" value="NADH_UbQ_OxRdtase_Gsu_4Fe4S-bd"/>
</dbReference>
<dbReference type="FunFam" id="3.30.70.20:FF:000035">
    <property type="entry name" value="Iron hydrogenase 1"/>
    <property type="match status" value="1"/>
</dbReference>
<keyword evidence="3" id="KW-0677">Repeat</keyword>
<dbReference type="InterPro" id="IPR050157">
    <property type="entry name" value="PSI_iron-sulfur_center"/>
</dbReference>
<gene>
    <name evidence="9" type="ORF">PITCH_A1430007</name>
</gene>
<dbReference type="GO" id="GO:0046872">
    <property type="term" value="F:metal ion binding"/>
    <property type="evidence" value="ECO:0007669"/>
    <property type="project" value="UniProtKB-KW"/>
</dbReference>
<keyword evidence="2" id="KW-0479">Metal-binding</keyword>
<organism evidence="9">
    <name type="scientific">uncultured Desulfobacterium sp</name>
    <dbReference type="NCBI Taxonomy" id="201089"/>
    <lineage>
        <taxon>Bacteria</taxon>
        <taxon>Pseudomonadati</taxon>
        <taxon>Thermodesulfobacteriota</taxon>
        <taxon>Desulfobacteria</taxon>
        <taxon>Desulfobacterales</taxon>
        <taxon>Desulfobacteriaceae</taxon>
        <taxon>Desulfobacterium</taxon>
        <taxon>environmental samples</taxon>
    </lineage>
</organism>
<dbReference type="CDD" id="cd00207">
    <property type="entry name" value="fer2"/>
    <property type="match status" value="1"/>
</dbReference>
<sequence length="215" mass="23980">MVRLVVNDLEIEAEDGISVLEACLNNGIYIPNLCFINGMSSPPVSCRMCFVEIEGEARPVSSCAVKATDGMKVRTDTEQVRGLQRTAFQLLMSVHDVDCGRCPANKRCPLQRIAVFLKVPLRPGRLEKHLKNPDVDNVHPLIDYYPNRCMLCGKCIFVCREKHGQPRMTFAKRGFETVISFYGEKDLSGPACKECLACIDICPVRAIVTKDQAVE</sequence>
<evidence type="ECO:0000313" key="9">
    <source>
        <dbReference type="EMBL" id="SPD72623.1"/>
    </source>
</evidence>
<evidence type="ECO:0000256" key="1">
    <source>
        <dbReference type="ARBA" id="ARBA00022485"/>
    </source>
</evidence>
<evidence type="ECO:0000259" key="8">
    <source>
        <dbReference type="PROSITE" id="PS51839"/>
    </source>
</evidence>
<dbReference type="PROSITE" id="PS51085">
    <property type="entry name" value="2FE2S_FER_2"/>
    <property type="match status" value="1"/>
</dbReference>
<dbReference type="Pfam" id="PF22117">
    <property type="entry name" value="Fer4_Nqo3"/>
    <property type="match status" value="1"/>
</dbReference>
<feature type="domain" description="2Fe-2S ferredoxin-type" evidence="6">
    <location>
        <begin position="1"/>
        <end position="79"/>
    </location>
</feature>
<proteinExistence type="predicted"/>
<dbReference type="PROSITE" id="PS51839">
    <property type="entry name" value="4FE4S_HC3"/>
    <property type="match status" value="1"/>
</dbReference>
<evidence type="ECO:0000256" key="5">
    <source>
        <dbReference type="ARBA" id="ARBA00023014"/>
    </source>
</evidence>
<feature type="domain" description="4Fe-4S ferredoxin-type" evidence="7">
    <location>
        <begin position="138"/>
        <end position="169"/>
    </location>
</feature>
<dbReference type="EMBL" id="OJIN01000050">
    <property type="protein sequence ID" value="SPD72623.1"/>
    <property type="molecule type" value="Genomic_DNA"/>
</dbReference>
<evidence type="ECO:0000256" key="4">
    <source>
        <dbReference type="ARBA" id="ARBA00023004"/>
    </source>
</evidence>
<protein>
    <submittedName>
        <fullName evidence="9">4Fe-4S binding domain protein</fullName>
    </submittedName>
</protein>
<evidence type="ECO:0000256" key="3">
    <source>
        <dbReference type="ARBA" id="ARBA00022737"/>
    </source>
</evidence>
<dbReference type="SUPFAM" id="SSF54862">
    <property type="entry name" value="4Fe-4S ferredoxins"/>
    <property type="match status" value="1"/>
</dbReference>
<feature type="domain" description="4Fe-4S ferredoxin-type" evidence="7">
    <location>
        <begin position="183"/>
        <end position="212"/>
    </location>
</feature>
<dbReference type="Gene3D" id="3.10.20.740">
    <property type="match status" value="1"/>
</dbReference>
<name>A0A445MT54_9BACT</name>
<reference evidence="9" key="1">
    <citation type="submission" date="2018-01" db="EMBL/GenBank/DDBJ databases">
        <authorList>
            <person name="Regsiter A."/>
            <person name="William W."/>
        </authorList>
    </citation>
    <scope>NUCLEOTIDE SEQUENCE</scope>
    <source>
        <strain evidence="9">TRIP AH-1</strain>
    </source>
</reference>
<dbReference type="Gene3D" id="3.30.70.20">
    <property type="match status" value="1"/>
</dbReference>
<dbReference type="SUPFAM" id="SSF54292">
    <property type="entry name" value="2Fe-2S ferredoxin-like"/>
    <property type="match status" value="1"/>
</dbReference>
<dbReference type="InterPro" id="IPR054351">
    <property type="entry name" value="NADH_UbQ_OxRdtase_ferredoxin"/>
</dbReference>
<keyword evidence="4" id="KW-0408">Iron</keyword>
<dbReference type="Pfam" id="PF10588">
    <property type="entry name" value="NADH-G_4Fe-4S_3"/>
    <property type="match status" value="1"/>
</dbReference>
<dbReference type="PANTHER" id="PTHR24960">
    <property type="entry name" value="PHOTOSYSTEM I IRON-SULFUR CENTER-RELATED"/>
    <property type="match status" value="1"/>
</dbReference>
<dbReference type="PANTHER" id="PTHR24960:SF84">
    <property type="entry name" value="HYDROGENASE SUBUNIT"/>
    <property type="match status" value="1"/>
</dbReference>
<keyword evidence="1" id="KW-0004">4Fe-4S</keyword>
<evidence type="ECO:0000259" key="6">
    <source>
        <dbReference type="PROSITE" id="PS51085"/>
    </source>
</evidence>
<keyword evidence="5" id="KW-0411">Iron-sulfur</keyword>
<dbReference type="InterPro" id="IPR001041">
    <property type="entry name" value="2Fe-2S_ferredoxin-type"/>
</dbReference>
<dbReference type="InterPro" id="IPR017900">
    <property type="entry name" value="4Fe4S_Fe_S_CS"/>
</dbReference>
<accession>A0A445MT54</accession>
<dbReference type="GO" id="GO:0016491">
    <property type="term" value="F:oxidoreductase activity"/>
    <property type="evidence" value="ECO:0007669"/>
    <property type="project" value="InterPro"/>
</dbReference>
<dbReference type="AlphaFoldDB" id="A0A445MT54"/>
<dbReference type="PROSITE" id="PS00198">
    <property type="entry name" value="4FE4S_FER_1"/>
    <property type="match status" value="1"/>
</dbReference>